<dbReference type="Proteomes" id="UP000594014">
    <property type="component" value="Chromosome"/>
</dbReference>
<evidence type="ECO:0000313" key="1">
    <source>
        <dbReference type="EMBL" id="QOX62537.1"/>
    </source>
</evidence>
<accession>A0ACD1A7V3</accession>
<dbReference type="EMBL" id="CP042469">
    <property type="protein sequence ID" value="QOX62537.1"/>
    <property type="molecule type" value="Genomic_DNA"/>
</dbReference>
<keyword evidence="2" id="KW-1185">Reference proteome</keyword>
<evidence type="ECO:0000313" key="2">
    <source>
        <dbReference type="Proteomes" id="UP000594014"/>
    </source>
</evidence>
<sequence>MSKVTFKPGTMVNPVPVVMVTCGDMEAESNIITIAWTGIVNSEPPMTYISVRKSRHSHAMIEGSGEFVINLTTEKLAFQTDYCGVKSGRDVNKFQEQKLTPVPGQHVKCPMIEEAPVNLECRVREVHQYPSHDMFVADILAVHADESLFHENGKLELERAGLLCYSHGEYFGLQKHPLGKFGYSIMKPKTKKRIAAEERINKQKKWSNKKG</sequence>
<reference evidence="1" key="1">
    <citation type="submission" date="2019-08" db="EMBL/GenBank/DDBJ databases">
        <title>Genome sequence of Clostridiales bacterium MT110.</title>
        <authorList>
            <person name="Cao J."/>
        </authorList>
    </citation>
    <scope>NUCLEOTIDE SEQUENCE</scope>
    <source>
        <strain evidence="1">MT110</strain>
    </source>
</reference>
<organism evidence="1 2">
    <name type="scientific">Anoxybacterium hadale</name>
    <dbReference type="NCBI Taxonomy" id="3408580"/>
    <lineage>
        <taxon>Bacteria</taxon>
        <taxon>Bacillati</taxon>
        <taxon>Bacillota</taxon>
        <taxon>Clostridia</taxon>
        <taxon>Peptostreptococcales</taxon>
        <taxon>Anaerovoracaceae</taxon>
        <taxon>Anoxybacterium</taxon>
    </lineage>
</organism>
<gene>
    <name evidence="1" type="ORF">FRZ06_03855</name>
</gene>
<proteinExistence type="predicted"/>
<name>A0ACD1A7V3_9FIRM</name>
<protein>
    <submittedName>
        <fullName evidence="1">Flavin reductase family protein</fullName>
    </submittedName>
</protein>